<dbReference type="GO" id="GO:0005886">
    <property type="term" value="C:plasma membrane"/>
    <property type="evidence" value="ECO:0007669"/>
    <property type="project" value="TreeGrafter"/>
</dbReference>
<feature type="region of interest" description="Disordered" evidence="8">
    <location>
        <begin position="150"/>
        <end position="197"/>
    </location>
</feature>
<feature type="transmembrane region" description="Helical" evidence="9">
    <location>
        <begin position="124"/>
        <end position="144"/>
    </location>
</feature>
<keyword evidence="4 9" id="KW-1133">Transmembrane helix</keyword>
<feature type="disulfide bond" evidence="7">
    <location>
        <begin position="222"/>
        <end position="240"/>
    </location>
</feature>
<dbReference type="SMART" id="SM00192">
    <property type="entry name" value="LDLa"/>
    <property type="match status" value="2"/>
</dbReference>
<organism evidence="10 11">
    <name type="scientific">Megalurothrips usitatus</name>
    <name type="common">bean blossom thrips</name>
    <dbReference type="NCBI Taxonomy" id="439358"/>
    <lineage>
        <taxon>Eukaryota</taxon>
        <taxon>Metazoa</taxon>
        <taxon>Ecdysozoa</taxon>
        <taxon>Arthropoda</taxon>
        <taxon>Hexapoda</taxon>
        <taxon>Insecta</taxon>
        <taxon>Pterygota</taxon>
        <taxon>Neoptera</taxon>
        <taxon>Paraneoptera</taxon>
        <taxon>Thysanoptera</taxon>
        <taxon>Terebrantia</taxon>
        <taxon>Thripoidea</taxon>
        <taxon>Thripidae</taxon>
        <taxon>Megalurothrips</taxon>
    </lineage>
</organism>
<dbReference type="Pfam" id="PF00057">
    <property type="entry name" value="Ldl_recept_a"/>
    <property type="match status" value="2"/>
</dbReference>
<evidence type="ECO:0000256" key="8">
    <source>
        <dbReference type="SAM" id="MobiDB-lite"/>
    </source>
</evidence>
<evidence type="ECO:0000256" key="9">
    <source>
        <dbReference type="SAM" id="Phobius"/>
    </source>
</evidence>
<feature type="region of interest" description="Disordered" evidence="8">
    <location>
        <begin position="1"/>
        <end position="27"/>
    </location>
</feature>
<evidence type="ECO:0000256" key="1">
    <source>
        <dbReference type="ARBA" id="ARBA00004167"/>
    </source>
</evidence>
<dbReference type="AlphaFoldDB" id="A0AAV7X9Y3"/>
<keyword evidence="5 9" id="KW-0472">Membrane</keyword>
<evidence type="ECO:0000256" key="5">
    <source>
        <dbReference type="ARBA" id="ARBA00023136"/>
    </source>
</evidence>
<comment type="caution">
    <text evidence="7">Lacks conserved residue(s) required for the propagation of feature annotation.</text>
</comment>
<dbReference type="InterPro" id="IPR036055">
    <property type="entry name" value="LDL_receptor-like_sf"/>
</dbReference>
<dbReference type="PANTHER" id="PTHR24270:SF60">
    <property type="entry name" value="CUB AND LDLA DOMAIN, ISOFORM A-RELATED"/>
    <property type="match status" value="1"/>
</dbReference>
<evidence type="ECO:0000256" key="3">
    <source>
        <dbReference type="ARBA" id="ARBA00022737"/>
    </source>
</evidence>
<evidence type="ECO:0000256" key="6">
    <source>
        <dbReference type="ARBA" id="ARBA00023157"/>
    </source>
</evidence>
<evidence type="ECO:0000256" key="7">
    <source>
        <dbReference type="PROSITE-ProRule" id="PRU00124"/>
    </source>
</evidence>
<keyword evidence="11" id="KW-1185">Reference proteome</keyword>
<evidence type="ECO:0000256" key="2">
    <source>
        <dbReference type="ARBA" id="ARBA00022692"/>
    </source>
</evidence>
<dbReference type="SUPFAM" id="SSF57424">
    <property type="entry name" value="LDL receptor-like module"/>
    <property type="match status" value="1"/>
</dbReference>
<comment type="subcellular location">
    <subcellularLocation>
        <location evidence="1">Membrane</location>
        <topology evidence="1">Single-pass membrane protein</topology>
    </subcellularLocation>
</comment>
<dbReference type="InterPro" id="IPR002172">
    <property type="entry name" value="LDrepeatLR_classA_rpt"/>
</dbReference>
<dbReference type="InterPro" id="IPR050685">
    <property type="entry name" value="LDLR"/>
</dbReference>
<protein>
    <submittedName>
        <fullName evidence="10">Uncharacterized protein</fullName>
    </submittedName>
</protein>
<keyword evidence="3" id="KW-0677">Repeat</keyword>
<dbReference type="Gene3D" id="4.10.400.10">
    <property type="entry name" value="Low-density Lipoprotein Receptor"/>
    <property type="match status" value="2"/>
</dbReference>
<dbReference type="EMBL" id="JAPTSV010000014">
    <property type="protein sequence ID" value="KAJ1520446.1"/>
    <property type="molecule type" value="Genomic_DNA"/>
</dbReference>
<dbReference type="CDD" id="cd00112">
    <property type="entry name" value="LDLa"/>
    <property type="match status" value="2"/>
</dbReference>
<keyword evidence="2 9" id="KW-0812">Transmembrane</keyword>
<accession>A0AAV7X9Y3</accession>
<proteinExistence type="predicted"/>
<dbReference type="GO" id="GO:0016192">
    <property type="term" value="P:vesicle-mediated transport"/>
    <property type="evidence" value="ECO:0007669"/>
    <property type="project" value="UniProtKB-ARBA"/>
</dbReference>
<feature type="disulfide bond" evidence="7">
    <location>
        <begin position="215"/>
        <end position="227"/>
    </location>
</feature>
<dbReference type="PANTHER" id="PTHR24270">
    <property type="entry name" value="LOW-DENSITY LIPOPROTEIN RECEPTOR-RELATED"/>
    <property type="match status" value="1"/>
</dbReference>
<dbReference type="PROSITE" id="PS50068">
    <property type="entry name" value="LDLRA_2"/>
    <property type="match status" value="2"/>
</dbReference>
<sequence length="531" mass="56564">MEPYDPETDSTTTFHSDDDEYDSGGEAVVPYGGGPSAVALRRHGGHDGTLALCTPGLPAVRSQNIGSVTAIDSTLHVGDSTRFYGAVTVNVITQPTASAEEAKNATKHLKGYAYLTAFLRRPRAVLPVVGLLAIIIVAVIVAVLTTRTTAKETPSGASSTTTRLTTPTTPKPTSTSAITSTSDVAPDPDTTIDATTSTSTSTTTTVATTTVNGGCRKDEFHCSSDKCINLAKKCDGRSDCNDETDENPYGSDENPAICDVNAVNVSLGTSFMARVENRAVNGELWFIVCNDINERCTKIAVSGSSMNGSMQYTTYSCGAYGSTACTQCTHNDPADPVPLPEGILTFYVEYTMSGLFVWLQGRDEQVANVPRPVTGNGGHDRLRIRQQFVIDIAVQYHEPCVNSSYFQCHNGECIDSSLICNGDPDNGCVDGSHLDQAMCNAHTRNVSAGHGSRWRHITGHITTTSNSTCATRRLVAALRCWVTSWGAVCCGTRPSRAATPWVSTVNSITRARAHPADSTATFLRTAWCSSL</sequence>
<feature type="compositionally biased region" description="Low complexity" evidence="8">
    <location>
        <begin position="158"/>
        <end position="197"/>
    </location>
</feature>
<keyword evidence="6 7" id="KW-1015">Disulfide bond</keyword>
<reference evidence="10" key="1">
    <citation type="submission" date="2022-12" db="EMBL/GenBank/DDBJ databases">
        <title>Chromosome-level genome assembly of the bean flower thrips Megalurothrips usitatus.</title>
        <authorList>
            <person name="Ma L."/>
            <person name="Liu Q."/>
            <person name="Li H."/>
            <person name="Cai W."/>
        </authorList>
    </citation>
    <scope>NUCLEOTIDE SEQUENCE</scope>
    <source>
        <strain evidence="10">Cailab_2022a</strain>
    </source>
</reference>
<name>A0AAV7X9Y3_9NEOP</name>
<evidence type="ECO:0000313" key="11">
    <source>
        <dbReference type="Proteomes" id="UP001075354"/>
    </source>
</evidence>
<evidence type="ECO:0000256" key="4">
    <source>
        <dbReference type="ARBA" id="ARBA00022989"/>
    </source>
</evidence>
<evidence type="ECO:0000313" key="10">
    <source>
        <dbReference type="EMBL" id="KAJ1520446.1"/>
    </source>
</evidence>
<gene>
    <name evidence="10" type="ORF">ONE63_003576</name>
</gene>
<comment type="caution">
    <text evidence="10">The sequence shown here is derived from an EMBL/GenBank/DDBJ whole genome shotgun (WGS) entry which is preliminary data.</text>
</comment>
<dbReference type="Proteomes" id="UP001075354">
    <property type="component" value="Chromosome 14"/>
</dbReference>